<evidence type="ECO:0000313" key="2">
    <source>
        <dbReference type="Proteomes" id="UP000467560"/>
    </source>
</evidence>
<organism evidence="1 2">
    <name type="scientific">Streptococcus mitis</name>
    <dbReference type="NCBI Taxonomy" id="28037"/>
    <lineage>
        <taxon>Bacteria</taxon>
        <taxon>Bacillati</taxon>
        <taxon>Bacillota</taxon>
        <taxon>Bacilli</taxon>
        <taxon>Lactobacillales</taxon>
        <taxon>Streptococcaceae</taxon>
        <taxon>Streptococcus</taxon>
        <taxon>Streptococcus mitis group</taxon>
    </lineage>
</organism>
<sequence length="84" mass="10062">MLKDFIKSIYEKVYIINFEHCSHVPSLTKEQLASLGKWYVSTGKEWICHSDYEFEEFQKLFLNFVNAEDKDNISFVSDFMPFQH</sequence>
<accession>A0A7X1RLZ4</accession>
<protein>
    <submittedName>
        <fullName evidence="1">DUF3884 family protein</fullName>
    </submittedName>
</protein>
<comment type="caution">
    <text evidence="1">The sequence shown here is derived from an EMBL/GenBank/DDBJ whole genome shotgun (WGS) entry which is preliminary data.</text>
</comment>
<dbReference type="InterPro" id="IPR024979">
    <property type="entry name" value="DUF3884"/>
</dbReference>
<dbReference type="Pfam" id="PF13024">
    <property type="entry name" value="DUF3884"/>
    <property type="match status" value="1"/>
</dbReference>
<proteinExistence type="predicted"/>
<dbReference type="EMBL" id="WIJK01000016">
    <property type="protein sequence ID" value="MQQ52582.1"/>
    <property type="molecule type" value="Genomic_DNA"/>
</dbReference>
<dbReference type="AlphaFoldDB" id="A0A7X1RLZ4"/>
<name>A0A7X1RLZ4_STRMT</name>
<reference evidence="1 2" key="1">
    <citation type="submission" date="2019-10" db="EMBL/GenBank/DDBJ databases">
        <title>Streptococcus mitis of the oral and urogenital tracts.</title>
        <authorList>
            <person name="Price T."/>
            <person name="Mores C.R."/>
            <person name="Putonti C."/>
            <person name="Wolfe A.J."/>
        </authorList>
    </citation>
    <scope>NUCLEOTIDE SEQUENCE [LARGE SCALE GENOMIC DNA]</scope>
    <source>
        <strain evidence="1 2">SM16</strain>
    </source>
</reference>
<evidence type="ECO:0000313" key="1">
    <source>
        <dbReference type="EMBL" id="MQQ52582.1"/>
    </source>
</evidence>
<gene>
    <name evidence="1" type="ORF">GEZ89_06395</name>
</gene>
<dbReference type="RefSeq" id="WP_075231579.1">
    <property type="nucleotide sequence ID" value="NZ_WIJK01000016.1"/>
</dbReference>
<dbReference type="Proteomes" id="UP000467560">
    <property type="component" value="Unassembled WGS sequence"/>
</dbReference>